<keyword evidence="1" id="KW-0732">Signal</keyword>
<evidence type="ECO:0000313" key="2">
    <source>
        <dbReference type="EMBL" id="ABP42864.1"/>
    </source>
</evidence>
<dbReference type="OrthoDB" id="9966687at2"/>
<sequence>MCTVAHTEPLHAKRIQKRCVMNRSLFVAGAGTAALALTFSGVALAEPEDPAPAVDGTASEAPSAADQVAALQAEGKSVQVVGNDNGMLQNCDVVTITEGEVANTVMMEVDCGLNYP</sequence>
<reference evidence="2" key="2">
    <citation type="journal article" date="2013" name="PLoS ONE">
        <title>A Gene Expression Study of the Activities of Aromatic Ring-Cleavage Dioxygenases in Mycobacterium gilvum PYR-GCK to Changes in Salinity and pH during Pyrene Degradation.</title>
        <authorList>
            <person name="Badejo A.C."/>
            <person name="Badejo A.O."/>
            <person name="Shin K.H."/>
            <person name="Chai Y.G."/>
        </authorList>
    </citation>
    <scope>NUCLEOTIDE SEQUENCE [LARGE SCALE GENOMIC DNA]</scope>
    <source>
        <strain evidence="2">PYR-GCK</strain>
    </source>
</reference>
<accession>A4T0Q6</accession>
<feature type="chain" id="PRO_5002673772" evidence="1">
    <location>
        <begin position="46"/>
        <end position="116"/>
    </location>
</feature>
<dbReference type="KEGG" id="mgi:Mflv_0370"/>
<dbReference type="EMBL" id="CP000656">
    <property type="protein sequence ID" value="ABP42864.1"/>
    <property type="molecule type" value="Genomic_DNA"/>
</dbReference>
<gene>
    <name evidence="2" type="ordered locus">Mflv_0370</name>
</gene>
<dbReference type="AlphaFoldDB" id="A4T0Q6"/>
<dbReference type="eggNOG" id="ENOG5031YIK">
    <property type="taxonomic scope" value="Bacteria"/>
</dbReference>
<reference evidence="2" key="1">
    <citation type="submission" date="2007-04" db="EMBL/GenBank/DDBJ databases">
        <authorList>
            <consortium name="US DOE Joint Genome Institute"/>
            <person name="Copeland A."/>
            <person name="Lucas S."/>
            <person name="Lapidus A."/>
            <person name="Barry K."/>
            <person name="Detter J.C."/>
            <person name="Glavina del Rio T."/>
            <person name="Hammon N."/>
            <person name="Israni S."/>
            <person name="Dalin E."/>
            <person name="Tice H."/>
            <person name="Pitluck S."/>
            <person name="Chain P."/>
            <person name="Malfatti S."/>
            <person name="Shin M."/>
            <person name="Vergez L."/>
            <person name="Schmutz J."/>
            <person name="Larimer F."/>
            <person name="Land M."/>
            <person name="Hauser L."/>
            <person name="Kyrpides N."/>
            <person name="Mikhailova N."/>
            <person name="Miller C."/>
            <person name="Richardson P."/>
        </authorList>
    </citation>
    <scope>NUCLEOTIDE SEQUENCE</scope>
    <source>
        <strain evidence="2">PYR-GCK</strain>
    </source>
</reference>
<name>A4T0Q6_MYCGI</name>
<organism evidence="2">
    <name type="scientific">Mycolicibacterium gilvum (strain PYR-GCK)</name>
    <name type="common">Mycobacterium gilvum (strain PYR-GCK)</name>
    <dbReference type="NCBI Taxonomy" id="350054"/>
    <lineage>
        <taxon>Bacteria</taxon>
        <taxon>Bacillati</taxon>
        <taxon>Actinomycetota</taxon>
        <taxon>Actinomycetes</taxon>
        <taxon>Mycobacteriales</taxon>
        <taxon>Mycobacteriaceae</taxon>
        <taxon>Mycolicibacterium</taxon>
    </lineage>
</organism>
<dbReference type="HOGENOM" id="CLU_2094135_0_0_11"/>
<protein>
    <submittedName>
        <fullName evidence="2">Uncharacterized protein</fullName>
    </submittedName>
</protein>
<proteinExistence type="predicted"/>
<evidence type="ECO:0000256" key="1">
    <source>
        <dbReference type="SAM" id="SignalP"/>
    </source>
</evidence>
<feature type="signal peptide" evidence="1">
    <location>
        <begin position="1"/>
        <end position="45"/>
    </location>
</feature>
<dbReference type="STRING" id="350054.Mflv_0370"/>